<dbReference type="Gene3D" id="2.60.120.340">
    <property type="entry name" value="Nucleoplasmin core domain"/>
    <property type="match status" value="1"/>
</dbReference>
<dbReference type="Pfam" id="PF00254">
    <property type="entry name" value="FKBP_C"/>
    <property type="match status" value="1"/>
</dbReference>
<evidence type="ECO:0000256" key="6">
    <source>
        <dbReference type="SAM" id="MobiDB-lite"/>
    </source>
</evidence>
<organism evidence="8 9">
    <name type="scientific">Crepidotus variabilis</name>
    <dbReference type="NCBI Taxonomy" id="179855"/>
    <lineage>
        <taxon>Eukaryota</taxon>
        <taxon>Fungi</taxon>
        <taxon>Dikarya</taxon>
        <taxon>Basidiomycota</taxon>
        <taxon>Agaricomycotina</taxon>
        <taxon>Agaricomycetes</taxon>
        <taxon>Agaricomycetidae</taxon>
        <taxon>Agaricales</taxon>
        <taxon>Agaricineae</taxon>
        <taxon>Crepidotaceae</taxon>
        <taxon>Crepidotus</taxon>
    </lineage>
</organism>
<dbReference type="Pfam" id="PF17800">
    <property type="entry name" value="NPL"/>
    <property type="match status" value="1"/>
</dbReference>
<dbReference type="InterPro" id="IPR041232">
    <property type="entry name" value="NPL"/>
</dbReference>
<feature type="compositionally biased region" description="Polar residues" evidence="6">
    <location>
        <begin position="239"/>
        <end position="254"/>
    </location>
</feature>
<dbReference type="InterPro" id="IPR001179">
    <property type="entry name" value="PPIase_FKBP_dom"/>
</dbReference>
<feature type="region of interest" description="Disordered" evidence="6">
    <location>
        <begin position="164"/>
        <end position="183"/>
    </location>
</feature>
<dbReference type="AlphaFoldDB" id="A0A9P6E3G2"/>
<evidence type="ECO:0000256" key="4">
    <source>
        <dbReference type="ARBA" id="ARBA00023235"/>
    </source>
</evidence>
<evidence type="ECO:0000256" key="5">
    <source>
        <dbReference type="PROSITE-ProRule" id="PRU00277"/>
    </source>
</evidence>
<feature type="region of interest" description="Disordered" evidence="6">
    <location>
        <begin position="205"/>
        <end position="304"/>
    </location>
</feature>
<evidence type="ECO:0000259" key="7">
    <source>
        <dbReference type="PROSITE" id="PS50059"/>
    </source>
</evidence>
<name>A0A9P6E3G2_9AGAR</name>
<dbReference type="Gene3D" id="3.10.50.40">
    <property type="match status" value="1"/>
</dbReference>
<dbReference type="OrthoDB" id="1902587at2759"/>
<feature type="compositionally biased region" description="Polar residues" evidence="6">
    <location>
        <begin position="273"/>
        <end position="290"/>
    </location>
</feature>
<evidence type="ECO:0000256" key="2">
    <source>
        <dbReference type="ARBA" id="ARBA00013194"/>
    </source>
</evidence>
<keyword evidence="9" id="KW-1185">Reference proteome</keyword>
<feature type="domain" description="PPIase FKBP-type" evidence="7">
    <location>
        <begin position="344"/>
        <end position="431"/>
    </location>
</feature>
<dbReference type="EC" id="5.2.1.8" evidence="2 5"/>
<comment type="caution">
    <text evidence="8">The sequence shown here is derived from an EMBL/GenBank/DDBJ whole genome shotgun (WGS) entry which is preliminary data.</text>
</comment>
<accession>A0A9P6E3G2</accession>
<dbReference type="SUPFAM" id="SSF54534">
    <property type="entry name" value="FKBP-like"/>
    <property type="match status" value="1"/>
</dbReference>
<evidence type="ECO:0000313" key="8">
    <source>
        <dbReference type="EMBL" id="KAF9521802.1"/>
    </source>
</evidence>
<dbReference type="PROSITE" id="PS50059">
    <property type="entry name" value="FKBP_PPIASE"/>
    <property type="match status" value="1"/>
</dbReference>
<feature type="compositionally biased region" description="Basic residues" evidence="6">
    <location>
        <begin position="218"/>
        <end position="228"/>
    </location>
</feature>
<dbReference type="PANTHER" id="PTHR43811">
    <property type="entry name" value="FKBP-TYPE PEPTIDYL-PROLYL CIS-TRANS ISOMERASE FKPA"/>
    <property type="match status" value="1"/>
</dbReference>
<dbReference type="GO" id="GO:0003755">
    <property type="term" value="F:peptidyl-prolyl cis-trans isomerase activity"/>
    <property type="evidence" value="ECO:0007669"/>
    <property type="project" value="UniProtKB-KW"/>
</dbReference>
<dbReference type="EMBL" id="MU157988">
    <property type="protein sequence ID" value="KAF9521802.1"/>
    <property type="molecule type" value="Genomic_DNA"/>
</dbReference>
<evidence type="ECO:0000256" key="3">
    <source>
        <dbReference type="ARBA" id="ARBA00023110"/>
    </source>
</evidence>
<proteinExistence type="predicted"/>
<evidence type="ECO:0000256" key="1">
    <source>
        <dbReference type="ARBA" id="ARBA00000971"/>
    </source>
</evidence>
<comment type="catalytic activity">
    <reaction evidence="1 5">
        <text>[protein]-peptidylproline (omega=180) = [protein]-peptidylproline (omega=0)</text>
        <dbReference type="Rhea" id="RHEA:16237"/>
        <dbReference type="Rhea" id="RHEA-COMP:10747"/>
        <dbReference type="Rhea" id="RHEA-COMP:10748"/>
        <dbReference type="ChEBI" id="CHEBI:83833"/>
        <dbReference type="ChEBI" id="CHEBI:83834"/>
        <dbReference type="EC" id="5.2.1.8"/>
    </reaction>
</comment>
<keyword evidence="4 5" id="KW-0413">Isomerase</keyword>
<sequence length="431" mass="46139">MPIFMNFITTSLPMSQFWSQTLKPQDSFKILSPDTIHVQNATLGHSLTNTGGSARTSLHLTYVTQEKEEKETYVCSLTPGKIEHVSLNLVLTGDTVFHLKVIGRNSIYLSGTLNLPHAQQQPSQVDVAAQTEPLAATHTRPDSEDRELATIRSTEEGLHAVGDQNRLPFPELPSPVKDTYDPSTATLPSSVLVNTHILPLELGEASTNTGRVAESKASPRKRNRRSSSPKKQLTVVASDATSNIVAIGATTTSPDKPAPSKRIRKSTAKAAQLATNSQAPTNSTPISRETNVPAAPSSPAKFPSSTTFNAAVDASVPKGNAHGQYVTSRDVKLGDKSGACAVFGREVSLIFRVKAGESVVFSDFSKNPHRFCVGNQDLVPGLSEGVTGMRKGGQRVIRVPASHSGGELAFIPRGLTVNSELTIECQLVDIF</sequence>
<dbReference type="Proteomes" id="UP000807306">
    <property type="component" value="Unassembled WGS sequence"/>
</dbReference>
<dbReference type="InterPro" id="IPR046357">
    <property type="entry name" value="PPIase_dom_sf"/>
</dbReference>
<keyword evidence="3 5" id="KW-0697">Rotamase</keyword>
<dbReference type="PANTHER" id="PTHR43811:SF19">
    <property type="entry name" value="39 KDA FK506-BINDING NUCLEAR PROTEIN"/>
    <property type="match status" value="1"/>
</dbReference>
<gene>
    <name evidence="8" type="ORF">CPB83DRAFT_900285</name>
</gene>
<feature type="compositionally biased region" description="Low complexity" evidence="6">
    <location>
        <begin position="293"/>
        <end position="304"/>
    </location>
</feature>
<evidence type="ECO:0000313" key="9">
    <source>
        <dbReference type="Proteomes" id="UP000807306"/>
    </source>
</evidence>
<reference evidence="8" key="1">
    <citation type="submission" date="2020-11" db="EMBL/GenBank/DDBJ databases">
        <authorList>
            <consortium name="DOE Joint Genome Institute"/>
            <person name="Ahrendt S."/>
            <person name="Riley R."/>
            <person name="Andreopoulos W."/>
            <person name="Labutti K."/>
            <person name="Pangilinan J."/>
            <person name="Ruiz-Duenas F.J."/>
            <person name="Barrasa J.M."/>
            <person name="Sanchez-Garcia M."/>
            <person name="Camarero S."/>
            <person name="Miyauchi S."/>
            <person name="Serrano A."/>
            <person name="Linde D."/>
            <person name="Babiker R."/>
            <person name="Drula E."/>
            <person name="Ayuso-Fernandez I."/>
            <person name="Pacheco R."/>
            <person name="Padilla G."/>
            <person name="Ferreira P."/>
            <person name="Barriuso J."/>
            <person name="Kellner H."/>
            <person name="Castanera R."/>
            <person name="Alfaro M."/>
            <person name="Ramirez L."/>
            <person name="Pisabarro A.G."/>
            <person name="Kuo A."/>
            <person name="Tritt A."/>
            <person name="Lipzen A."/>
            <person name="He G."/>
            <person name="Yan M."/>
            <person name="Ng V."/>
            <person name="Cullen D."/>
            <person name="Martin F."/>
            <person name="Rosso M.-N."/>
            <person name="Henrissat B."/>
            <person name="Hibbett D."/>
            <person name="Martinez A.T."/>
            <person name="Grigoriev I.V."/>
        </authorList>
    </citation>
    <scope>NUCLEOTIDE SEQUENCE</scope>
    <source>
        <strain evidence="8">CBS 506.95</strain>
    </source>
</reference>
<protein>
    <recommendedName>
        <fullName evidence="2 5">peptidylprolyl isomerase</fullName>
        <ecNumber evidence="2 5">5.2.1.8</ecNumber>
    </recommendedName>
</protein>